<reference evidence="1 2" key="2">
    <citation type="journal article" date="2023" name="Plant Pathol.">
        <title>Dismantling and reorganizing Pseudomonas marginalis sensu#lato.</title>
        <authorList>
            <person name="Sawada H."/>
            <person name="Fujikawa T."/>
            <person name="Satou M."/>
        </authorList>
    </citation>
    <scope>NUCLEOTIDE SEQUENCE [LARGE SCALE GENOMIC DNA]</scope>
    <source>
        <strain evidence="1 2">MAFF 301381</strain>
    </source>
</reference>
<protein>
    <submittedName>
        <fullName evidence="1">Uncharacterized protein</fullName>
    </submittedName>
</protein>
<organism evidence="1 2">
    <name type="scientific">Pseudomonas lactucae</name>
    <dbReference type="NCBI Taxonomy" id="2813360"/>
    <lineage>
        <taxon>Bacteria</taxon>
        <taxon>Pseudomonadati</taxon>
        <taxon>Pseudomonadota</taxon>
        <taxon>Gammaproteobacteria</taxon>
        <taxon>Pseudomonadales</taxon>
        <taxon>Pseudomonadaceae</taxon>
        <taxon>Pseudomonas</taxon>
    </lineage>
</organism>
<accession>A0A9X0YE85</accession>
<evidence type="ECO:0000313" key="1">
    <source>
        <dbReference type="EMBL" id="MBN2978329.1"/>
    </source>
</evidence>
<feature type="non-terminal residue" evidence="1">
    <location>
        <position position="1"/>
    </location>
</feature>
<dbReference type="AlphaFoldDB" id="A0A9X0YE85"/>
<dbReference type="RefSeq" id="WP_205520128.1">
    <property type="nucleotide sequence ID" value="NZ_JAFHKJ010000096.1"/>
</dbReference>
<sequence length="74" mass="8139">EMSQDRDQAGHHPFFEEGGIDVVHGLFRWGRRKVYGSVTGATLICVGASQADFPGEIQAKCGRGQRPLPTFDLH</sequence>
<dbReference type="EMBL" id="JAFHKJ010000096">
    <property type="protein sequence ID" value="MBN2978329.1"/>
    <property type="molecule type" value="Genomic_DNA"/>
</dbReference>
<gene>
    <name evidence="1" type="ORF">JWR99_21210</name>
</gene>
<reference evidence="1 2" key="1">
    <citation type="journal article" date="2021" name="Int. J. Syst. Evol. Microbiol.">
        <title>Pseudomonas lactucae sp. nov., a pathogen causing bacterial rot of lettuce in Japan.</title>
        <authorList>
            <person name="Sawada H."/>
            <person name="Fujikawa T."/>
            <person name="Satou M."/>
        </authorList>
    </citation>
    <scope>NUCLEOTIDE SEQUENCE [LARGE SCALE GENOMIC DNA]</scope>
    <source>
        <strain evidence="1 2">MAFF 301381</strain>
    </source>
</reference>
<keyword evidence="2" id="KW-1185">Reference proteome</keyword>
<evidence type="ECO:0000313" key="2">
    <source>
        <dbReference type="Proteomes" id="UP001154860"/>
    </source>
</evidence>
<name>A0A9X0YE85_9PSED</name>
<proteinExistence type="predicted"/>
<dbReference type="Proteomes" id="UP001154860">
    <property type="component" value="Unassembled WGS sequence"/>
</dbReference>
<comment type="caution">
    <text evidence="1">The sequence shown here is derived from an EMBL/GenBank/DDBJ whole genome shotgun (WGS) entry which is preliminary data.</text>
</comment>